<reference evidence="7 8" key="2">
    <citation type="submission" date="2016-08" db="EMBL/GenBank/DDBJ databases">
        <title>Pervasive Adenine N6-methylation of Active Genes in Fungi.</title>
        <authorList>
            <consortium name="DOE Joint Genome Institute"/>
            <person name="Mondo S.J."/>
            <person name="Dannebaum R.O."/>
            <person name="Kuo R.C."/>
            <person name="Labutti K."/>
            <person name="Haridas S."/>
            <person name="Kuo A."/>
            <person name="Salamov A."/>
            <person name="Ahrendt S.R."/>
            <person name="Lipzen A."/>
            <person name="Sullivan W."/>
            <person name="Andreopoulos W.B."/>
            <person name="Clum A."/>
            <person name="Lindquist E."/>
            <person name="Daum C."/>
            <person name="Ramamoorthy G.K."/>
            <person name="Gryganskyi A."/>
            <person name="Culley D."/>
            <person name="Magnuson J.K."/>
            <person name="James T.Y."/>
            <person name="O'Malley M.A."/>
            <person name="Stajich J.E."/>
            <person name="Spatafora J.W."/>
            <person name="Visel A."/>
            <person name="Grigoriev I.V."/>
        </authorList>
    </citation>
    <scope>NUCLEOTIDE SEQUENCE [LARGE SCALE GENOMIC DNA]</scope>
    <source>
        <strain evidence="7 8">S4</strain>
    </source>
</reference>
<feature type="chain" id="PRO_5011820265" description="Glucanase" evidence="5">
    <location>
        <begin position="20"/>
        <end position="468"/>
    </location>
</feature>
<evidence type="ECO:0000313" key="8">
    <source>
        <dbReference type="Proteomes" id="UP000193944"/>
    </source>
</evidence>
<dbReference type="InterPro" id="IPR036434">
    <property type="entry name" value="Beta_cellobiohydrolase_sf"/>
</dbReference>
<dbReference type="PRINTS" id="PR00733">
    <property type="entry name" value="GLHYDRLASE6"/>
</dbReference>
<dbReference type="SUPFAM" id="SSF64571">
    <property type="entry name" value="Cellulose docking domain, dockering"/>
    <property type="match status" value="2"/>
</dbReference>
<evidence type="ECO:0000256" key="4">
    <source>
        <dbReference type="PIRSR" id="PIRSR001100-2"/>
    </source>
</evidence>
<feature type="binding site" evidence="4">
    <location>
        <position position="169"/>
    </location>
    <ligand>
        <name>substrate</name>
    </ligand>
</feature>
<keyword evidence="8" id="KW-1185">Reference proteome</keyword>
<evidence type="ECO:0000256" key="1">
    <source>
        <dbReference type="ARBA" id="ARBA00022729"/>
    </source>
</evidence>
<dbReference type="EMBL" id="MCFG01000076">
    <property type="protein sequence ID" value="ORX83260.1"/>
    <property type="molecule type" value="Genomic_DNA"/>
</dbReference>
<keyword evidence="5" id="KW-0326">Glycosidase</keyword>
<evidence type="ECO:0000256" key="2">
    <source>
        <dbReference type="ARBA" id="ARBA00022737"/>
    </source>
</evidence>
<reference evidence="7 8" key="1">
    <citation type="submission" date="2016-08" db="EMBL/GenBank/DDBJ databases">
        <title>A Parts List for Fungal Cellulosomes Revealed by Comparative Genomics.</title>
        <authorList>
            <consortium name="DOE Joint Genome Institute"/>
            <person name="Haitjema C.H."/>
            <person name="Gilmore S.P."/>
            <person name="Henske J.K."/>
            <person name="Solomon K.V."/>
            <person name="De Groot R."/>
            <person name="Kuo A."/>
            <person name="Mondo S.J."/>
            <person name="Salamov A.A."/>
            <person name="Labutti K."/>
            <person name="Zhao Z."/>
            <person name="Chiniquy J."/>
            <person name="Barry K."/>
            <person name="Brewer H.M."/>
            <person name="Purvine S.O."/>
            <person name="Wright A.T."/>
            <person name="Boxma B."/>
            <person name="Van Alen T."/>
            <person name="Hackstein J.H."/>
            <person name="Baker S.E."/>
            <person name="Grigoriev I.V."/>
            <person name="O'Malley M.A."/>
        </authorList>
    </citation>
    <scope>NUCLEOTIDE SEQUENCE [LARGE SCALE GENOMIC DNA]</scope>
    <source>
        <strain evidence="7 8">S4</strain>
    </source>
</reference>
<accession>A0A1Y1XBW7</accession>
<proteinExistence type="inferred from homology"/>
<feature type="binding site" evidence="4">
    <location>
        <position position="341"/>
    </location>
    <ligand>
        <name>substrate</name>
    </ligand>
</feature>
<gene>
    <name evidence="7" type="ORF">BCR32DRAFT_326452</name>
</gene>
<dbReference type="AlphaFoldDB" id="A0A1Y1XBW7"/>
<feature type="domain" description="CBM10" evidence="6">
    <location>
        <begin position="20"/>
        <end position="59"/>
    </location>
</feature>
<organism evidence="7 8">
    <name type="scientific">Anaeromyces robustus</name>
    <dbReference type="NCBI Taxonomy" id="1754192"/>
    <lineage>
        <taxon>Eukaryota</taxon>
        <taxon>Fungi</taxon>
        <taxon>Fungi incertae sedis</taxon>
        <taxon>Chytridiomycota</taxon>
        <taxon>Chytridiomycota incertae sedis</taxon>
        <taxon>Neocallimastigomycetes</taxon>
        <taxon>Neocallimastigales</taxon>
        <taxon>Neocallimastigaceae</taxon>
        <taxon>Anaeromyces</taxon>
    </lineage>
</organism>
<keyword evidence="3 5" id="KW-0378">Hydrolase</keyword>
<dbReference type="Proteomes" id="UP000193944">
    <property type="component" value="Unassembled WGS sequence"/>
</dbReference>
<dbReference type="Gene3D" id="3.90.1220.10">
    <property type="entry name" value="Cellulose docking domain, dockering"/>
    <property type="match status" value="2"/>
</dbReference>
<comment type="caution">
    <text evidence="7">The sequence shown here is derived from an EMBL/GenBank/DDBJ whole genome shotgun (WGS) entry which is preliminary data.</text>
</comment>
<feature type="binding site" evidence="4">
    <location>
        <position position="167"/>
    </location>
    <ligand>
        <name>substrate</name>
    </ligand>
</feature>
<evidence type="ECO:0000256" key="3">
    <source>
        <dbReference type="ARBA" id="ARBA00022801"/>
    </source>
</evidence>
<dbReference type="GO" id="GO:0030245">
    <property type="term" value="P:cellulose catabolic process"/>
    <property type="evidence" value="ECO:0007669"/>
    <property type="project" value="UniProtKB-KW"/>
</dbReference>
<dbReference type="EC" id="3.2.1.-" evidence="5"/>
<keyword evidence="5" id="KW-0624">Polysaccharide degradation</keyword>
<dbReference type="Pfam" id="PF01341">
    <property type="entry name" value="Glyco_hydro_6"/>
    <property type="match status" value="1"/>
</dbReference>
<dbReference type="PANTHER" id="PTHR34876:SF4">
    <property type="entry name" value="1,4-BETA-D-GLUCAN CELLOBIOHYDROLASE C-RELATED"/>
    <property type="match status" value="1"/>
</dbReference>
<feature type="signal peptide" evidence="5">
    <location>
        <begin position="1"/>
        <end position="19"/>
    </location>
</feature>
<dbReference type="InterPro" id="IPR009034">
    <property type="entry name" value="Dockerin_dom_fun_sf"/>
</dbReference>
<feature type="domain" description="CBM10" evidence="6">
    <location>
        <begin position="66"/>
        <end position="103"/>
    </location>
</feature>
<feature type="binding site" evidence="4">
    <location>
        <position position="306"/>
    </location>
    <ligand>
        <name>substrate</name>
    </ligand>
</feature>
<dbReference type="GO" id="GO:0004553">
    <property type="term" value="F:hydrolase activity, hydrolyzing O-glycosyl compounds"/>
    <property type="evidence" value="ECO:0007669"/>
    <property type="project" value="InterPro"/>
</dbReference>
<name>A0A1Y1XBW7_9FUNG</name>
<feature type="binding site" evidence="4">
    <location>
        <position position="404"/>
    </location>
    <ligand>
        <name>substrate</name>
    </ligand>
</feature>
<keyword evidence="2" id="KW-0677">Repeat</keyword>
<keyword evidence="5" id="KW-0136">Cellulose degradation</keyword>
<feature type="binding site" evidence="4">
    <location>
        <position position="434"/>
    </location>
    <ligand>
        <name>substrate</name>
    </ligand>
</feature>
<dbReference type="Pfam" id="PF02013">
    <property type="entry name" value="CBM_10"/>
    <property type="match status" value="2"/>
</dbReference>
<dbReference type="Gene3D" id="3.20.20.40">
    <property type="entry name" value="1, 4-beta cellobiohydrolase"/>
    <property type="match status" value="1"/>
</dbReference>
<protein>
    <recommendedName>
        <fullName evidence="5">Glucanase</fullName>
        <ecNumber evidence="5">3.2.1.-</ecNumber>
    </recommendedName>
</protein>
<dbReference type="PROSITE" id="PS51763">
    <property type="entry name" value="CBM10"/>
    <property type="match status" value="2"/>
</dbReference>
<keyword evidence="5" id="KW-0119">Carbohydrate metabolism</keyword>
<dbReference type="OrthoDB" id="2115069at2759"/>
<evidence type="ECO:0000313" key="7">
    <source>
        <dbReference type="EMBL" id="ORX83260.1"/>
    </source>
</evidence>
<evidence type="ECO:0000259" key="6">
    <source>
        <dbReference type="PROSITE" id="PS51763"/>
    </source>
</evidence>
<dbReference type="PANTHER" id="PTHR34876">
    <property type="match status" value="1"/>
</dbReference>
<sequence length="468" mass="52769">MKTSVILTIIGAIAANVSATCDIEKKLGYPCCSNKNGKVVYKDENGNWGVEHHQWCIFSDNTDETKCWSNELGYPCCKSTTEIVFTDDRGNWGVEDKKWCGVIVDETKPVEEVKNVWTSNNVNPFAESELYVDPNYQQELDNLSSTIKDPTVIEKVEKMKQYSTGIWLDSIQSVNELLESNLDNAYAQQVESGKNVLTTFVLYNLPGRDCHAITTNGELLAKDSDLERYKHEYIDVIEEIIKKHNNQPIAFVVEPTSLPSIATFKKSTPACADTEKYYLEGHSYLIKKLGVLPNVFLYLDVGHAFWLGWDDLREETAKLYAKVIQSGAPGIVRGFADNISNYVPWDDANLTNGPNTEYNPYPDSKRYIESLRKDFVSVGIKNVNFISDTSLTTINNGSSPVEDWCYNAPLGIGARPQANPVSDMSYLDAFVWIKPFYGDKPYDSLCLEERLNTKRLFEKSVKNANPPL</sequence>
<dbReference type="PIRSF" id="PIRSF001100">
    <property type="entry name" value="Beta_cellobiohydrolase"/>
    <property type="match status" value="1"/>
</dbReference>
<dbReference type="InterPro" id="IPR016288">
    <property type="entry name" value="Beta_cellobiohydrolase"/>
</dbReference>
<dbReference type="SUPFAM" id="SSF51989">
    <property type="entry name" value="Glycosyl hydrolases family 6, cellulases"/>
    <property type="match status" value="1"/>
</dbReference>
<keyword evidence="1 5" id="KW-0732">Signal</keyword>
<feature type="binding site" evidence="4">
    <location>
        <position position="303"/>
    </location>
    <ligand>
        <name>substrate</name>
    </ligand>
</feature>
<comment type="similarity">
    <text evidence="5">Belongs to the glycosyl hydrolase family 6.</text>
</comment>
<dbReference type="STRING" id="1754192.A0A1Y1XBW7"/>
<evidence type="ECO:0000256" key="5">
    <source>
        <dbReference type="RuleBase" id="RU361186"/>
    </source>
</evidence>
<dbReference type="InterPro" id="IPR002883">
    <property type="entry name" value="CBM10/Dockerin_dom"/>
</dbReference>